<reference evidence="7" key="1">
    <citation type="submission" date="2022-11" db="EMBL/GenBank/DDBJ databases">
        <title>Marilongibacter aestuarii gen. nov., sp. nov., isolated from tidal flat sediment.</title>
        <authorList>
            <person name="Jiayan W."/>
        </authorList>
    </citation>
    <scope>NUCLEOTIDE SEQUENCE</scope>
    <source>
        <strain evidence="7">Z1-6</strain>
    </source>
</reference>
<dbReference type="Proteomes" id="UP001145087">
    <property type="component" value="Unassembled WGS sequence"/>
</dbReference>
<feature type="transmembrane region" description="Helical" evidence="5">
    <location>
        <begin position="119"/>
        <end position="135"/>
    </location>
</feature>
<evidence type="ECO:0000256" key="3">
    <source>
        <dbReference type="ARBA" id="ARBA00022989"/>
    </source>
</evidence>
<keyword evidence="3 5" id="KW-1133">Transmembrane helix</keyword>
<comment type="caution">
    <text evidence="7">The sequence shown here is derived from an EMBL/GenBank/DDBJ whole genome shotgun (WGS) entry which is preliminary data.</text>
</comment>
<keyword evidence="4 5" id="KW-0472">Membrane</keyword>
<accession>A0A9X3F3E8</accession>
<evidence type="ECO:0000313" key="8">
    <source>
        <dbReference type="Proteomes" id="UP001145087"/>
    </source>
</evidence>
<evidence type="ECO:0000256" key="2">
    <source>
        <dbReference type="ARBA" id="ARBA00022692"/>
    </source>
</evidence>
<gene>
    <name evidence="7" type="ORF">OU798_02270</name>
</gene>
<evidence type="ECO:0000259" key="6">
    <source>
        <dbReference type="Pfam" id="PF07291"/>
    </source>
</evidence>
<feature type="transmembrane region" description="Helical" evidence="5">
    <location>
        <begin position="7"/>
        <end position="25"/>
    </location>
</feature>
<feature type="transmembrane region" description="Helical" evidence="5">
    <location>
        <begin position="147"/>
        <end position="167"/>
    </location>
</feature>
<organism evidence="7 8">
    <name type="scientific">Draconibacterium aestuarii</name>
    <dbReference type="NCBI Taxonomy" id="2998507"/>
    <lineage>
        <taxon>Bacteria</taxon>
        <taxon>Pseudomonadati</taxon>
        <taxon>Bacteroidota</taxon>
        <taxon>Bacteroidia</taxon>
        <taxon>Marinilabiliales</taxon>
        <taxon>Prolixibacteraceae</taxon>
        <taxon>Draconibacterium</taxon>
    </lineage>
</organism>
<dbReference type="EMBL" id="JAPOHD010000005">
    <property type="protein sequence ID" value="MCY1719147.1"/>
    <property type="molecule type" value="Genomic_DNA"/>
</dbReference>
<dbReference type="GO" id="GO:0030416">
    <property type="term" value="P:methylamine metabolic process"/>
    <property type="evidence" value="ECO:0007669"/>
    <property type="project" value="InterPro"/>
</dbReference>
<evidence type="ECO:0000256" key="1">
    <source>
        <dbReference type="ARBA" id="ARBA00004141"/>
    </source>
</evidence>
<feature type="transmembrane region" description="Helical" evidence="5">
    <location>
        <begin position="77"/>
        <end position="97"/>
    </location>
</feature>
<feature type="domain" description="Methylamine utilisation protein MauE" evidence="6">
    <location>
        <begin position="1"/>
        <end position="134"/>
    </location>
</feature>
<keyword evidence="8" id="KW-1185">Reference proteome</keyword>
<dbReference type="RefSeq" id="WP_343331483.1">
    <property type="nucleotide sequence ID" value="NZ_JAPOHD010000005.1"/>
</dbReference>
<dbReference type="AlphaFoldDB" id="A0A9X3F3E8"/>
<proteinExistence type="predicted"/>
<dbReference type="GO" id="GO:0016020">
    <property type="term" value="C:membrane"/>
    <property type="evidence" value="ECO:0007669"/>
    <property type="project" value="UniProtKB-SubCell"/>
</dbReference>
<keyword evidence="2 5" id="KW-0812">Transmembrane</keyword>
<dbReference type="NCBIfam" id="NF045576">
    <property type="entry name" value="BT_3928_fam"/>
    <property type="match status" value="1"/>
</dbReference>
<feature type="transmembrane region" description="Helical" evidence="5">
    <location>
        <begin position="45"/>
        <end position="70"/>
    </location>
</feature>
<protein>
    <submittedName>
        <fullName evidence="7">DoxX family protein</fullName>
    </submittedName>
</protein>
<comment type="subcellular location">
    <subcellularLocation>
        <location evidence="1">Membrane</location>
        <topology evidence="1">Multi-pass membrane protein</topology>
    </subcellularLocation>
</comment>
<evidence type="ECO:0000256" key="4">
    <source>
        <dbReference type="ARBA" id="ARBA00023136"/>
    </source>
</evidence>
<dbReference type="Pfam" id="PF07291">
    <property type="entry name" value="MauE"/>
    <property type="match status" value="1"/>
</dbReference>
<name>A0A9X3F3E8_9BACT</name>
<evidence type="ECO:0000313" key="7">
    <source>
        <dbReference type="EMBL" id="MCY1719147.1"/>
    </source>
</evidence>
<evidence type="ECO:0000256" key="5">
    <source>
        <dbReference type="SAM" id="Phobius"/>
    </source>
</evidence>
<dbReference type="InterPro" id="IPR009908">
    <property type="entry name" value="Methylamine_util_MauE"/>
</dbReference>
<sequence>MKIVKHISRILFGIVFIFSGFVKGIDPLGSTYKFTDYFHALGMEWLIWAAFPLGVLLAFGEFAIGVAFLFNWWMRLFSWLGLLFMAFFTPLTLWIALKNPVTDCGCFGDALVISNWETFYKNLVFIGLAIIAVLNRNWFANQIKTKLPAVLSILTFVVYFGIVFHSYNHLPLFDFRPYKIGTNIPDAMSTPEGAQKEVYENIFYYKNKNTGEVQKFTEENYPWQDTTNWVYDNLESILVQKGYEPPIHDFTIETPEGDNISDFFIYDEQYVFMLVAYDLAKSETKSQENINTLAGWAMEQGLSFICLTSSLHDEAMAFAEVNSAPYEFFNCDEITLKTMIRSNPGLIVLKDGTIMGKWHYNDIPTPEEFEAEFMTE</sequence>